<dbReference type="InterPro" id="IPR050791">
    <property type="entry name" value="Aldo-Keto_reductase"/>
</dbReference>
<reference evidence="4" key="2">
    <citation type="journal article" date="2024" name="Plant">
        <title>Genomic evolution and insights into agronomic trait innovations of Sesamum species.</title>
        <authorList>
            <person name="Miao H."/>
            <person name="Wang L."/>
            <person name="Qu L."/>
            <person name="Liu H."/>
            <person name="Sun Y."/>
            <person name="Le M."/>
            <person name="Wang Q."/>
            <person name="Wei S."/>
            <person name="Zheng Y."/>
            <person name="Lin W."/>
            <person name="Duan Y."/>
            <person name="Cao H."/>
            <person name="Xiong S."/>
            <person name="Wang X."/>
            <person name="Wei L."/>
            <person name="Li C."/>
            <person name="Ma Q."/>
            <person name="Ju M."/>
            <person name="Zhao R."/>
            <person name="Li G."/>
            <person name="Mu C."/>
            <person name="Tian Q."/>
            <person name="Mei H."/>
            <person name="Zhang T."/>
            <person name="Gao T."/>
            <person name="Zhang H."/>
        </authorList>
    </citation>
    <scope>NUCLEOTIDE SEQUENCE</scope>
    <source>
        <strain evidence="4">G02</strain>
    </source>
</reference>
<keyword evidence="1" id="KW-0521">NADP</keyword>
<feature type="domain" description="NADP-dependent oxidoreductase" evidence="3">
    <location>
        <begin position="2"/>
        <end position="62"/>
    </location>
</feature>
<evidence type="ECO:0000256" key="1">
    <source>
        <dbReference type="ARBA" id="ARBA00022857"/>
    </source>
</evidence>
<proteinExistence type="predicted"/>
<gene>
    <name evidence="4" type="ORF">Sradi_1604100</name>
</gene>
<protein>
    <submittedName>
        <fullName evidence="4">Aldo-keto reductase 2</fullName>
    </submittedName>
</protein>
<reference evidence="4" key="1">
    <citation type="submission" date="2020-06" db="EMBL/GenBank/DDBJ databases">
        <authorList>
            <person name="Li T."/>
            <person name="Hu X."/>
            <person name="Zhang T."/>
            <person name="Song X."/>
            <person name="Zhang H."/>
            <person name="Dai N."/>
            <person name="Sheng W."/>
            <person name="Hou X."/>
            <person name="Wei L."/>
        </authorList>
    </citation>
    <scope>NUCLEOTIDE SEQUENCE</scope>
    <source>
        <strain evidence="4">G02</strain>
        <tissue evidence="4">Leaf</tissue>
    </source>
</reference>
<dbReference type="PANTHER" id="PTHR43625:SF40">
    <property type="entry name" value="ALDO-KETO REDUCTASE YAKC [NADP(+)]"/>
    <property type="match status" value="1"/>
</dbReference>
<dbReference type="SUPFAM" id="SSF51430">
    <property type="entry name" value="NAD(P)-linked oxidoreductase"/>
    <property type="match status" value="1"/>
</dbReference>
<accession>A0AAW2U9V7</accession>
<dbReference type="GO" id="GO:0016491">
    <property type="term" value="F:oxidoreductase activity"/>
    <property type="evidence" value="ECO:0007669"/>
    <property type="project" value="UniProtKB-KW"/>
</dbReference>
<organism evidence="4">
    <name type="scientific">Sesamum radiatum</name>
    <name type="common">Black benniseed</name>
    <dbReference type="NCBI Taxonomy" id="300843"/>
    <lineage>
        <taxon>Eukaryota</taxon>
        <taxon>Viridiplantae</taxon>
        <taxon>Streptophyta</taxon>
        <taxon>Embryophyta</taxon>
        <taxon>Tracheophyta</taxon>
        <taxon>Spermatophyta</taxon>
        <taxon>Magnoliopsida</taxon>
        <taxon>eudicotyledons</taxon>
        <taxon>Gunneridae</taxon>
        <taxon>Pentapetalae</taxon>
        <taxon>asterids</taxon>
        <taxon>lamiids</taxon>
        <taxon>Lamiales</taxon>
        <taxon>Pedaliaceae</taxon>
        <taxon>Sesamum</taxon>
    </lineage>
</organism>
<dbReference type="PANTHER" id="PTHR43625">
    <property type="entry name" value="AFLATOXIN B1 ALDEHYDE REDUCTASE"/>
    <property type="match status" value="1"/>
</dbReference>
<dbReference type="AlphaFoldDB" id="A0AAW2U9V7"/>
<evidence type="ECO:0000256" key="2">
    <source>
        <dbReference type="ARBA" id="ARBA00023002"/>
    </source>
</evidence>
<evidence type="ECO:0000313" key="4">
    <source>
        <dbReference type="EMBL" id="KAL0414024.1"/>
    </source>
</evidence>
<dbReference type="GO" id="GO:0005737">
    <property type="term" value="C:cytoplasm"/>
    <property type="evidence" value="ECO:0007669"/>
    <property type="project" value="TreeGrafter"/>
</dbReference>
<sequence length="114" mass="12668">MREKVKLATKCGVNFENGKLNVVDDPAYIRACCEGSLKRLGVDYIDLYYLHRIDTTVPIEVAIRVGDVAPDRRPDLGGNAMIRYSVHPKVVERGAVNAGRQRLGVEVGKCRRGQ</sequence>
<dbReference type="InterPro" id="IPR036812">
    <property type="entry name" value="NAD(P)_OxRdtase_dom_sf"/>
</dbReference>
<dbReference type="EMBL" id="JACGWJ010000006">
    <property type="protein sequence ID" value="KAL0414024.1"/>
    <property type="molecule type" value="Genomic_DNA"/>
</dbReference>
<dbReference type="InterPro" id="IPR023210">
    <property type="entry name" value="NADP_OxRdtase_dom"/>
</dbReference>
<evidence type="ECO:0000259" key="3">
    <source>
        <dbReference type="Pfam" id="PF00248"/>
    </source>
</evidence>
<dbReference type="Pfam" id="PF00248">
    <property type="entry name" value="Aldo_ket_red"/>
    <property type="match status" value="1"/>
</dbReference>
<keyword evidence="2" id="KW-0560">Oxidoreductase</keyword>
<name>A0AAW2U9V7_SESRA</name>
<dbReference type="Gene3D" id="3.20.20.100">
    <property type="entry name" value="NADP-dependent oxidoreductase domain"/>
    <property type="match status" value="1"/>
</dbReference>
<comment type="caution">
    <text evidence="4">The sequence shown here is derived from an EMBL/GenBank/DDBJ whole genome shotgun (WGS) entry which is preliminary data.</text>
</comment>